<dbReference type="InterPro" id="IPR045584">
    <property type="entry name" value="Pilin-like"/>
</dbReference>
<sequence length="329" mass="35333">MAAPISWRAQRPAFTLVELLVVIAMIGMLMALLLPAVQQAREAGRRSQCSNNLRQLALGLQNYHSAYNCFPPSYIANTKHASRDPQTFDGPSGFAWGALLLPFVEQQAVHDKFDFNQPCWSTANAATAQTKLKVFYCPSATGNPDAFNVKSSSGTTLAKFGRSDFVASVGMEEPWGFTLEDWTSVADGPLYRNSPTRAADVTDGLSNTVFLGEHSSLLSSKTWVGVVPGAAVCANRPDKFPITECDLATTLVNVHSGPASGEIDPVTGFAPIHPPNSPLCHVCQMYAEHPTGCNVALGDGSVRFISQFVHQPTWAGLSSRAGGEVLQDF</sequence>
<evidence type="ECO:0000256" key="1">
    <source>
        <dbReference type="SAM" id="Phobius"/>
    </source>
</evidence>
<feature type="domain" description="DUF1559" evidence="2">
    <location>
        <begin position="38"/>
        <end position="309"/>
    </location>
</feature>
<gene>
    <name evidence="3" type="ORF">ETAA8_15500</name>
</gene>
<organism evidence="3 4">
    <name type="scientific">Anatilimnocola aggregata</name>
    <dbReference type="NCBI Taxonomy" id="2528021"/>
    <lineage>
        <taxon>Bacteria</taxon>
        <taxon>Pseudomonadati</taxon>
        <taxon>Planctomycetota</taxon>
        <taxon>Planctomycetia</taxon>
        <taxon>Pirellulales</taxon>
        <taxon>Pirellulaceae</taxon>
        <taxon>Anatilimnocola</taxon>
    </lineage>
</organism>
<dbReference type="NCBIfam" id="TIGR02532">
    <property type="entry name" value="IV_pilin_GFxxxE"/>
    <property type="match status" value="1"/>
</dbReference>
<dbReference type="Pfam" id="PF07596">
    <property type="entry name" value="SBP_bac_10"/>
    <property type="match status" value="1"/>
</dbReference>
<dbReference type="RefSeq" id="WP_238397702.1">
    <property type="nucleotide sequence ID" value="NZ_CP036274.1"/>
</dbReference>
<dbReference type="PANTHER" id="PTHR30093">
    <property type="entry name" value="GENERAL SECRETION PATHWAY PROTEIN G"/>
    <property type="match status" value="1"/>
</dbReference>
<name>A0A517Y8K6_9BACT</name>
<keyword evidence="1" id="KW-0472">Membrane</keyword>
<feature type="transmembrane region" description="Helical" evidence="1">
    <location>
        <begin position="12"/>
        <end position="37"/>
    </location>
</feature>
<dbReference type="NCBIfam" id="TIGR04294">
    <property type="entry name" value="pre_pil_HX9DG"/>
    <property type="match status" value="1"/>
</dbReference>
<evidence type="ECO:0000313" key="3">
    <source>
        <dbReference type="EMBL" id="QDU26472.1"/>
    </source>
</evidence>
<keyword evidence="1" id="KW-0812">Transmembrane</keyword>
<protein>
    <recommendedName>
        <fullName evidence="2">DUF1559 domain-containing protein</fullName>
    </recommendedName>
</protein>
<evidence type="ECO:0000259" key="2">
    <source>
        <dbReference type="Pfam" id="PF07596"/>
    </source>
</evidence>
<dbReference type="AlphaFoldDB" id="A0A517Y8K6"/>
<reference evidence="3 4" key="1">
    <citation type="submission" date="2019-02" db="EMBL/GenBank/DDBJ databases">
        <title>Deep-cultivation of Planctomycetes and their phenomic and genomic characterization uncovers novel biology.</title>
        <authorList>
            <person name="Wiegand S."/>
            <person name="Jogler M."/>
            <person name="Boedeker C."/>
            <person name="Pinto D."/>
            <person name="Vollmers J."/>
            <person name="Rivas-Marin E."/>
            <person name="Kohn T."/>
            <person name="Peeters S.H."/>
            <person name="Heuer A."/>
            <person name="Rast P."/>
            <person name="Oberbeckmann S."/>
            <person name="Bunk B."/>
            <person name="Jeske O."/>
            <person name="Meyerdierks A."/>
            <person name="Storesund J.E."/>
            <person name="Kallscheuer N."/>
            <person name="Luecker S."/>
            <person name="Lage O.M."/>
            <person name="Pohl T."/>
            <person name="Merkel B.J."/>
            <person name="Hornburger P."/>
            <person name="Mueller R.-W."/>
            <person name="Bruemmer F."/>
            <person name="Labrenz M."/>
            <person name="Spormann A.M."/>
            <person name="Op den Camp H."/>
            <person name="Overmann J."/>
            <person name="Amann R."/>
            <person name="Jetten M.S.M."/>
            <person name="Mascher T."/>
            <person name="Medema M.H."/>
            <person name="Devos D.P."/>
            <person name="Kaster A.-K."/>
            <person name="Ovreas L."/>
            <person name="Rohde M."/>
            <person name="Galperin M.Y."/>
            <person name="Jogler C."/>
        </authorList>
    </citation>
    <scope>NUCLEOTIDE SEQUENCE [LARGE SCALE GENOMIC DNA]</scope>
    <source>
        <strain evidence="3 4">ETA_A8</strain>
    </source>
</reference>
<evidence type="ECO:0000313" key="4">
    <source>
        <dbReference type="Proteomes" id="UP000315017"/>
    </source>
</evidence>
<dbReference type="Pfam" id="PF07963">
    <property type="entry name" value="N_methyl"/>
    <property type="match status" value="1"/>
</dbReference>
<dbReference type="PANTHER" id="PTHR30093:SF2">
    <property type="entry name" value="TYPE II SECRETION SYSTEM PROTEIN H"/>
    <property type="match status" value="1"/>
</dbReference>
<dbReference type="InterPro" id="IPR011453">
    <property type="entry name" value="DUF1559"/>
</dbReference>
<keyword evidence="1" id="KW-1133">Transmembrane helix</keyword>
<dbReference type="EMBL" id="CP036274">
    <property type="protein sequence ID" value="QDU26472.1"/>
    <property type="molecule type" value="Genomic_DNA"/>
</dbReference>
<keyword evidence="4" id="KW-1185">Reference proteome</keyword>
<dbReference type="InterPro" id="IPR027558">
    <property type="entry name" value="Pre_pil_HX9DG_C"/>
</dbReference>
<dbReference type="Gene3D" id="3.30.700.10">
    <property type="entry name" value="Glycoprotein, Type 4 Pilin"/>
    <property type="match status" value="1"/>
</dbReference>
<dbReference type="Proteomes" id="UP000315017">
    <property type="component" value="Chromosome"/>
</dbReference>
<accession>A0A517Y8K6</accession>
<dbReference type="KEGG" id="aagg:ETAA8_15500"/>
<proteinExistence type="predicted"/>
<dbReference type="InterPro" id="IPR012902">
    <property type="entry name" value="N_methyl_site"/>
</dbReference>
<dbReference type="SUPFAM" id="SSF54523">
    <property type="entry name" value="Pili subunits"/>
    <property type="match status" value="1"/>
</dbReference>